<name>A0A2S7U6E7_9BACT</name>
<organism evidence="15 16">
    <name type="scientific">Rubritalea profundi</name>
    <dbReference type="NCBI Taxonomy" id="1658618"/>
    <lineage>
        <taxon>Bacteria</taxon>
        <taxon>Pseudomonadati</taxon>
        <taxon>Verrucomicrobiota</taxon>
        <taxon>Verrucomicrobiia</taxon>
        <taxon>Verrucomicrobiales</taxon>
        <taxon>Rubritaleaceae</taxon>
        <taxon>Rubritalea</taxon>
    </lineage>
</organism>
<comment type="function">
    <text evidence="1">Component of the type II secretion system inner membrane complex required for the energy-dependent secretion of extracellular factors such as proteases and toxins from the periplasm.</text>
</comment>
<comment type="subcellular location">
    <subcellularLocation>
        <location evidence="2">Cell inner membrane</location>
        <topology evidence="2">Multi-pass membrane protein</topology>
    </subcellularLocation>
    <subcellularLocation>
        <location evidence="11">Cell membrane</location>
        <topology evidence="11">Multi-pass membrane protein</topology>
    </subcellularLocation>
</comment>
<feature type="region of interest" description="Disordered" evidence="12">
    <location>
        <begin position="1"/>
        <end position="23"/>
    </location>
</feature>
<evidence type="ECO:0000256" key="1">
    <source>
        <dbReference type="ARBA" id="ARBA00002684"/>
    </source>
</evidence>
<feature type="transmembrane region" description="Helical" evidence="13">
    <location>
        <begin position="253"/>
        <end position="271"/>
    </location>
</feature>
<evidence type="ECO:0000256" key="3">
    <source>
        <dbReference type="ARBA" id="ARBA00005745"/>
    </source>
</evidence>
<dbReference type="PRINTS" id="PR00812">
    <property type="entry name" value="BCTERIALGSPF"/>
</dbReference>
<dbReference type="Pfam" id="PF00482">
    <property type="entry name" value="T2SSF"/>
    <property type="match status" value="2"/>
</dbReference>
<sequence length="434" mass="45989">MANFQYAALDAKGEQTTGAVQAGSEAEAIQQLRNQGLYPTQVIEEGKGSITAHSAKGKSKSGSAKGKSPASSKGKKNLKKSVGGKLKPKALMIFTRQLATLIDSGLPLMRSLTVLAKQEPNPVLKGTVNSLADSVQSGATFSESLAQHPRVFNKLFVNMVKAGELGGVLEVVLNRLAEYMEKANKLKNKIVAAMVYPLIVGFIAVAILIFLMLVIVPKFREMFDEGAELPAISEIVFGFSDNMISSTAGLPNAVWLFIVAFGVFAGTNVWGKTAAGRKALDNLKLNIPLFGDIQRKSAIARFSRTLGTLVTSGVPILQALAITRETAGNVVIAEAVDQVHDAVKEGESIVTPLQASSVFPPMVISMVDVGEETGQLPDMLLKIADVYDDEVDGAVTALTSIIEPVMIVFLAAIVGAIVFAMFLPLIAMIESVGS</sequence>
<protein>
    <recommendedName>
        <fullName evidence="10">General secretion pathway protein F</fullName>
    </recommendedName>
</protein>
<dbReference type="GO" id="GO:0009306">
    <property type="term" value="P:protein secretion"/>
    <property type="evidence" value="ECO:0007669"/>
    <property type="project" value="InterPro"/>
</dbReference>
<feature type="domain" description="Type II secretion system protein GspF" evidence="14">
    <location>
        <begin position="94"/>
        <end position="217"/>
    </location>
</feature>
<evidence type="ECO:0000259" key="14">
    <source>
        <dbReference type="Pfam" id="PF00482"/>
    </source>
</evidence>
<evidence type="ECO:0000256" key="6">
    <source>
        <dbReference type="ARBA" id="ARBA00022519"/>
    </source>
</evidence>
<evidence type="ECO:0000256" key="11">
    <source>
        <dbReference type="RuleBase" id="RU003923"/>
    </source>
</evidence>
<dbReference type="Proteomes" id="UP000239907">
    <property type="component" value="Unassembled WGS sequence"/>
</dbReference>
<reference evidence="15 16" key="1">
    <citation type="submission" date="2016-12" db="EMBL/GenBank/DDBJ databases">
        <title>Study of bacterial adaptation to deep sea.</title>
        <authorList>
            <person name="Song J."/>
            <person name="Yoshizawa S."/>
            <person name="Kogure K."/>
        </authorList>
    </citation>
    <scope>NUCLEOTIDE SEQUENCE [LARGE SCALE GENOMIC DNA]</scope>
    <source>
        <strain evidence="15 16">SAORIC-165</strain>
    </source>
</reference>
<dbReference type="Gene3D" id="1.20.81.30">
    <property type="entry name" value="Type II secretion system (T2SS), domain F"/>
    <property type="match status" value="2"/>
</dbReference>
<keyword evidence="8 13" id="KW-1133">Transmembrane helix</keyword>
<comment type="caution">
    <text evidence="15">The sequence shown here is derived from an EMBL/GenBank/DDBJ whole genome shotgun (WGS) entry which is preliminary data.</text>
</comment>
<evidence type="ECO:0000256" key="4">
    <source>
        <dbReference type="ARBA" id="ARBA00022448"/>
    </source>
</evidence>
<keyword evidence="9 13" id="KW-0472">Membrane</keyword>
<dbReference type="AlphaFoldDB" id="A0A2S7U6E7"/>
<dbReference type="PANTHER" id="PTHR30012:SF0">
    <property type="entry name" value="TYPE II SECRETION SYSTEM PROTEIN F-RELATED"/>
    <property type="match status" value="1"/>
</dbReference>
<feature type="transmembrane region" description="Helical" evidence="13">
    <location>
        <begin position="407"/>
        <end position="429"/>
    </location>
</feature>
<evidence type="ECO:0000256" key="8">
    <source>
        <dbReference type="ARBA" id="ARBA00022989"/>
    </source>
</evidence>
<dbReference type="EMBL" id="MQWA01000001">
    <property type="protein sequence ID" value="PQJ29872.1"/>
    <property type="molecule type" value="Genomic_DNA"/>
</dbReference>
<dbReference type="InterPro" id="IPR003004">
    <property type="entry name" value="GspF/PilC"/>
</dbReference>
<dbReference type="PROSITE" id="PS00874">
    <property type="entry name" value="T2SP_F"/>
    <property type="match status" value="1"/>
</dbReference>
<comment type="similarity">
    <text evidence="3 11">Belongs to the GSP F family.</text>
</comment>
<evidence type="ECO:0000256" key="2">
    <source>
        <dbReference type="ARBA" id="ARBA00004429"/>
    </source>
</evidence>
<keyword evidence="4 11" id="KW-0813">Transport</keyword>
<dbReference type="PANTHER" id="PTHR30012">
    <property type="entry name" value="GENERAL SECRETION PATHWAY PROTEIN"/>
    <property type="match status" value="1"/>
</dbReference>
<feature type="compositionally biased region" description="Low complexity" evidence="12">
    <location>
        <begin position="60"/>
        <end position="72"/>
    </location>
</feature>
<feature type="region of interest" description="Disordered" evidence="12">
    <location>
        <begin position="50"/>
        <end position="81"/>
    </location>
</feature>
<evidence type="ECO:0000313" key="15">
    <source>
        <dbReference type="EMBL" id="PQJ29872.1"/>
    </source>
</evidence>
<dbReference type="FunFam" id="1.20.81.30:FF:000001">
    <property type="entry name" value="Type II secretion system protein F"/>
    <property type="match status" value="2"/>
</dbReference>
<evidence type="ECO:0000256" key="12">
    <source>
        <dbReference type="SAM" id="MobiDB-lite"/>
    </source>
</evidence>
<evidence type="ECO:0000256" key="9">
    <source>
        <dbReference type="ARBA" id="ARBA00023136"/>
    </source>
</evidence>
<evidence type="ECO:0000313" key="16">
    <source>
        <dbReference type="Proteomes" id="UP000239907"/>
    </source>
</evidence>
<accession>A0A2S7U6E7</accession>
<evidence type="ECO:0000256" key="5">
    <source>
        <dbReference type="ARBA" id="ARBA00022475"/>
    </source>
</evidence>
<dbReference type="OrthoDB" id="9805682at2"/>
<keyword evidence="5" id="KW-1003">Cell membrane</keyword>
<feature type="transmembrane region" description="Helical" evidence="13">
    <location>
        <begin position="190"/>
        <end position="216"/>
    </location>
</feature>
<proteinExistence type="inferred from homology"/>
<dbReference type="InterPro" id="IPR042094">
    <property type="entry name" value="T2SS_GspF_sf"/>
</dbReference>
<dbReference type="InterPro" id="IPR018076">
    <property type="entry name" value="T2SS_GspF_dom"/>
</dbReference>
<keyword evidence="6" id="KW-0997">Cell inner membrane</keyword>
<keyword evidence="16" id="KW-1185">Reference proteome</keyword>
<evidence type="ECO:0000256" key="10">
    <source>
        <dbReference type="ARBA" id="ARBA00030750"/>
    </source>
</evidence>
<dbReference type="GO" id="GO:0005886">
    <property type="term" value="C:plasma membrane"/>
    <property type="evidence" value="ECO:0007669"/>
    <property type="project" value="UniProtKB-SubCell"/>
</dbReference>
<keyword evidence="7 11" id="KW-0812">Transmembrane</keyword>
<evidence type="ECO:0000256" key="7">
    <source>
        <dbReference type="ARBA" id="ARBA00022692"/>
    </source>
</evidence>
<feature type="domain" description="Type II secretion system protein GspF" evidence="14">
    <location>
        <begin position="302"/>
        <end position="424"/>
    </location>
</feature>
<evidence type="ECO:0000256" key="13">
    <source>
        <dbReference type="SAM" id="Phobius"/>
    </source>
</evidence>
<dbReference type="InterPro" id="IPR001992">
    <property type="entry name" value="T2SS_GspF/T4SS_PilC_CS"/>
</dbReference>
<dbReference type="RefSeq" id="WP_105044385.1">
    <property type="nucleotide sequence ID" value="NZ_MQWA01000001.1"/>
</dbReference>
<gene>
    <name evidence="15" type="ORF">BSZ32_16200</name>
</gene>